<dbReference type="InterPro" id="IPR041581">
    <property type="entry name" value="Glyoxalase_6"/>
</dbReference>
<dbReference type="InterPro" id="IPR029068">
    <property type="entry name" value="Glyas_Bleomycin-R_OHBP_Dase"/>
</dbReference>
<reference evidence="2 3" key="1">
    <citation type="submission" date="2020-07" db="EMBL/GenBank/DDBJ databases">
        <title>Genomic Encyclopedia of Type Strains, Phase IV (KMG-IV): sequencing the most valuable type-strain genomes for metagenomic binning, comparative biology and taxonomic classification.</title>
        <authorList>
            <person name="Goeker M."/>
        </authorList>
    </citation>
    <scope>NUCLEOTIDE SEQUENCE [LARGE SCALE GENOMIC DNA]</scope>
    <source>
        <strain evidence="2 3">DSM 45533</strain>
    </source>
</reference>
<comment type="caution">
    <text evidence="2">The sequence shown here is derived from an EMBL/GenBank/DDBJ whole genome shotgun (WGS) entry which is preliminary data.</text>
</comment>
<organism evidence="2 3">
    <name type="scientific">Nonomuraea soli</name>
    <dbReference type="NCBI Taxonomy" id="1032476"/>
    <lineage>
        <taxon>Bacteria</taxon>
        <taxon>Bacillati</taxon>
        <taxon>Actinomycetota</taxon>
        <taxon>Actinomycetes</taxon>
        <taxon>Streptosporangiales</taxon>
        <taxon>Streptosporangiaceae</taxon>
        <taxon>Nonomuraea</taxon>
    </lineage>
</organism>
<evidence type="ECO:0000313" key="3">
    <source>
        <dbReference type="Proteomes" id="UP000530928"/>
    </source>
</evidence>
<dbReference type="Gene3D" id="3.10.180.10">
    <property type="entry name" value="2,3-Dihydroxybiphenyl 1,2-Dioxygenase, domain 1"/>
    <property type="match status" value="1"/>
</dbReference>
<name>A0A7W0CUE9_9ACTN</name>
<dbReference type="EMBL" id="JACDUR010000012">
    <property type="protein sequence ID" value="MBA2897559.1"/>
    <property type="molecule type" value="Genomic_DNA"/>
</dbReference>
<dbReference type="AlphaFoldDB" id="A0A7W0CUE9"/>
<evidence type="ECO:0000313" key="2">
    <source>
        <dbReference type="EMBL" id="MBA2897559.1"/>
    </source>
</evidence>
<dbReference type="RefSeq" id="WP_181616259.1">
    <property type="nucleotide sequence ID" value="NZ_BAABAM010000014.1"/>
</dbReference>
<proteinExistence type="predicted"/>
<dbReference type="SUPFAM" id="SSF54593">
    <property type="entry name" value="Glyoxalase/Bleomycin resistance protein/Dihydroxybiphenyl dioxygenase"/>
    <property type="match status" value="1"/>
</dbReference>
<feature type="domain" description="Glyoxalase-like" evidence="1">
    <location>
        <begin position="10"/>
        <end position="110"/>
    </location>
</feature>
<protein>
    <recommendedName>
        <fullName evidence="1">Glyoxalase-like domain-containing protein</fullName>
    </recommendedName>
</protein>
<dbReference type="Proteomes" id="UP000530928">
    <property type="component" value="Unassembled WGS sequence"/>
</dbReference>
<gene>
    <name evidence="2" type="ORF">HNR30_008961</name>
</gene>
<dbReference type="Pfam" id="PF18029">
    <property type="entry name" value="Glyoxalase_6"/>
    <property type="match status" value="1"/>
</dbReference>
<keyword evidence="3" id="KW-1185">Reference proteome</keyword>
<evidence type="ECO:0000259" key="1">
    <source>
        <dbReference type="Pfam" id="PF18029"/>
    </source>
</evidence>
<sequence length="126" mass="14192">MAHYSKLDKIVIDAPSETHDDELAFWQSAVGKEFQHFEQHPEYHGVRVHGLGVLVQHLGEGPAKVHLDFHTDNVEAEVTRLEKLGATRVQDVGGLWWIMRDPAGLLFCVIGEQPGRLDDSNATLWE</sequence>
<accession>A0A7W0CUE9</accession>